<dbReference type="PROSITE" id="PS00455">
    <property type="entry name" value="AMP_BINDING"/>
    <property type="match status" value="1"/>
</dbReference>
<dbReference type="PANTHER" id="PTHR43767:SF10">
    <property type="entry name" value="SURFACTIN SYNTHASE SUBUNIT 1"/>
    <property type="match status" value="1"/>
</dbReference>
<dbReference type="Gene3D" id="3.40.50.12780">
    <property type="entry name" value="N-terminal domain of ligase-like"/>
    <property type="match status" value="1"/>
</dbReference>
<dbReference type="OrthoDB" id="9778383at2"/>
<evidence type="ECO:0000256" key="2">
    <source>
        <dbReference type="ARBA" id="ARBA00022598"/>
    </source>
</evidence>
<dbReference type="InterPro" id="IPR042099">
    <property type="entry name" value="ANL_N_sf"/>
</dbReference>
<dbReference type="InterPro" id="IPR050237">
    <property type="entry name" value="ATP-dep_AMP-bd_enzyme"/>
</dbReference>
<dbReference type="Pfam" id="PF00501">
    <property type="entry name" value="AMP-binding"/>
    <property type="match status" value="1"/>
</dbReference>
<dbReference type="InterPro" id="IPR020845">
    <property type="entry name" value="AMP-binding_CS"/>
</dbReference>
<dbReference type="Gene3D" id="3.30.300.30">
    <property type="match status" value="1"/>
</dbReference>
<dbReference type="InterPro" id="IPR000873">
    <property type="entry name" value="AMP-dep_synth/lig_dom"/>
</dbReference>
<keyword evidence="6" id="KW-1185">Reference proteome</keyword>
<evidence type="ECO:0000259" key="4">
    <source>
        <dbReference type="Pfam" id="PF13193"/>
    </source>
</evidence>
<gene>
    <name evidence="5" type="ORF">EFD62_12080</name>
</gene>
<evidence type="ECO:0000313" key="6">
    <source>
        <dbReference type="Proteomes" id="UP000289166"/>
    </source>
</evidence>
<dbReference type="Pfam" id="PF13193">
    <property type="entry name" value="AMP-binding_C"/>
    <property type="match status" value="1"/>
</dbReference>
<feature type="domain" description="AMP-binding enzyme C-terminal" evidence="4">
    <location>
        <begin position="430"/>
        <end position="505"/>
    </location>
</feature>
<protein>
    <submittedName>
        <fullName evidence="5">Acyl-CoA ligase (AMP-forming), exosortase A system-associated</fullName>
    </submittedName>
</protein>
<organism evidence="5 6">
    <name type="scientific">Acetivibrio mesophilus</name>
    <dbReference type="NCBI Taxonomy" id="2487273"/>
    <lineage>
        <taxon>Bacteria</taxon>
        <taxon>Bacillati</taxon>
        <taxon>Bacillota</taxon>
        <taxon>Clostridia</taxon>
        <taxon>Eubacteriales</taxon>
        <taxon>Oscillospiraceae</taxon>
        <taxon>Acetivibrio</taxon>
    </lineage>
</organism>
<reference evidence="6" key="1">
    <citation type="submission" date="2018-11" db="EMBL/GenBank/DDBJ databases">
        <title>Genome sequencing of a novel mesophilic and cellulolytic organism within the genus Hungateiclostridium.</title>
        <authorList>
            <person name="Rettenmaier R."/>
            <person name="Liebl W."/>
            <person name="Zverlov V."/>
        </authorList>
    </citation>
    <scope>NUCLEOTIDE SEQUENCE [LARGE SCALE GENOMIC DNA]</scope>
    <source>
        <strain evidence="6">N2K1</strain>
    </source>
</reference>
<dbReference type="Proteomes" id="UP000289166">
    <property type="component" value="Unassembled WGS sequence"/>
</dbReference>
<dbReference type="InterPro" id="IPR045851">
    <property type="entry name" value="AMP-bd_C_sf"/>
</dbReference>
<dbReference type="GO" id="GO:0016877">
    <property type="term" value="F:ligase activity, forming carbon-sulfur bonds"/>
    <property type="evidence" value="ECO:0007669"/>
    <property type="project" value="UniProtKB-ARBA"/>
</dbReference>
<dbReference type="RefSeq" id="WP_128706201.1">
    <property type="nucleotide sequence ID" value="NZ_RLII01000017.1"/>
</dbReference>
<dbReference type="AlphaFoldDB" id="A0A4Q0I2P9"/>
<dbReference type="FunFam" id="3.30.300.30:FF:000008">
    <property type="entry name" value="2,3-dihydroxybenzoate-AMP ligase"/>
    <property type="match status" value="1"/>
</dbReference>
<dbReference type="EMBL" id="RLII01000017">
    <property type="protein sequence ID" value="RXE58514.1"/>
    <property type="molecule type" value="Genomic_DNA"/>
</dbReference>
<dbReference type="SUPFAM" id="SSF56801">
    <property type="entry name" value="Acetyl-CoA synthetase-like"/>
    <property type="match status" value="1"/>
</dbReference>
<accession>A0A4Q0I2P9</accession>
<evidence type="ECO:0000256" key="1">
    <source>
        <dbReference type="ARBA" id="ARBA00006432"/>
    </source>
</evidence>
<comment type="similarity">
    <text evidence="1">Belongs to the ATP-dependent AMP-binding enzyme family.</text>
</comment>
<dbReference type="PANTHER" id="PTHR43767">
    <property type="entry name" value="LONG-CHAIN-FATTY-ACID--COA LIGASE"/>
    <property type="match status" value="1"/>
</dbReference>
<evidence type="ECO:0000313" key="5">
    <source>
        <dbReference type="EMBL" id="RXE58514.1"/>
    </source>
</evidence>
<evidence type="ECO:0000259" key="3">
    <source>
        <dbReference type="Pfam" id="PF00501"/>
    </source>
</evidence>
<proteinExistence type="inferred from homology"/>
<comment type="caution">
    <text evidence="5">The sequence shown here is derived from an EMBL/GenBank/DDBJ whole genome shotgun (WGS) entry which is preliminary data.</text>
</comment>
<keyword evidence="2 5" id="KW-0436">Ligase</keyword>
<sequence>MIYTVFDLLKQARENYPDKKGIIQLPGKEISYLEVYESVLKFSAYLKAIGIKKGDRIGIYLPNCIEHIIAIFAAAKIGAVFVSININSVEMQIEHILNNCGIKLLILDASDYNKVSRGVRSTDLKHFITTGDICQGADSFEEILNSYASDNEICTAIDQDLASIIYTSGSTGKAKGIMITHSNLVMGAKIVSDYLKITKEERILSVLPFNFDYGLNQLLSSFLNSSTIVMKWPFTFFEIPSIIENYSITGLAGIPTIWVQLMQNRYIEKFNYRSLRYVTNSGGKIPDKYVDKMQSIFKDTEIFLMYGLTEGFRCTYLDPSEINSKKSSIGKAIPNTEVFVVNENNELCKPFEHGELVYRGPNTALGYWGDEEATRKVFRPNPFSPPQLLNSERVVYSGDIVYSDEEGYLYFVGRKGGMIKSKGFRISPTEIEEVLYKHPSIFECAVVGVKDSEIEEKIVACVKIKEGHTFDEKDIRSFCAGKLPVYMMPQEFVVREEMPKTSTGKIDRVSLLAAL</sequence>
<feature type="domain" description="AMP-dependent synthetase/ligase" evidence="3">
    <location>
        <begin position="11"/>
        <end position="368"/>
    </location>
</feature>
<name>A0A4Q0I2P9_9FIRM</name>
<dbReference type="InterPro" id="IPR025110">
    <property type="entry name" value="AMP-bd_C"/>
</dbReference>